<keyword evidence="5 8" id="KW-0963">Cytoplasm</keyword>
<evidence type="ECO:0000313" key="13">
    <source>
        <dbReference type="Proteomes" id="UP000756132"/>
    </source>
</evidence>
<evidence type="ECO:0000256" key="8">
    <source>
        <dbReference type="PIRNR" id="PIRNR006431"/>
    </source>
</evidence>
<dbReference type="PANTHER" id="PTHR43722">
    <property type="entry name" value="PROLINE IMINOPEPTIDASE"/>
    <property type="match status" value="1"/>
</dbReference>
<evidence type="ECO:0000256" key="9">
    <source>
        <dbReference type="PIRSR" id="PIRSR006431-1"/>
    </source>
</evidence>
<evidence type="ECO:0000313" key="12">
    <source>
        <dbReference type="EMBL" id="UJO24506.1"/>
    </source>
</evidence>
<sequence>MVTSRLPTLSIQHIECSSGHCDRYSSTGNTTGVTMGAGYQHPPAWDSGHLPVGEVHRLYYEQYGQHDGKPVIFLHGGPGGSTAPDNAAFFDPDIYRVVLFDQRGCGKSTPHAELRENTTWHLVADIEALKAHLGITKWHVVFGGSWGSTLALAYSQTHPTSCGSLVLRGIFAMRKVETDFMFEDKGVAMIYPELWDRFVSHLKPEARSDPRDAYLRLMTADDPAVSLPAAKLWNTLEMSVSRVEPAAEDVDKVENDAWGIAHARLEAHYFVNGGFMQDGDLLKEENVEKIRHIPCSIVQGRLDLVCPARTAWELHQLLPQSKLYMIPVAGHSAKEPGTYSKLIEVCDAYAKDDF</sequence>
<proteinExistence type="inferred from homology"/>
<evidence type="ECO:0000256" key="4">
    <source>
        <dbReference type="ARBA" id="ARBA00022438"/>
    </source>
</evidence>
<dbReference type="KEGG" id="ffu:CLAFUR5_13731"/>
<dbReference type="InterPro" id="IPR005944">
    <property type="entry name" value="Pro_iminopeptidase"/>
</dbReference>
<dbReference type="GO" id="GO:0006508">
    <property type="term" value="P:proteolysis"/>
    <property type="evidence" value="ECO:0007669"/>
    <property type="project" value="UniProtKB-KW"/>
</dbReference>
<evidence type="ECO:0000256" key="2">
    <source>
        <dbReference type="ARBA" id="ARBA00004496"/>
    </source>
</evidence>
<dbReference type="InterPro" id="IPR002410">
    <property type="entry name" value="Peptidase_S33"/>
</dbReference>
<comment type="subcellular location">
    <subcellularLocation>
        <location evidence="2 8">Cytoplasm</location>
    </subcellularLocation>
</comment>
<gene>
    <name evidence="12" type="ORF">CLAFUR5_13731</name>
</gene>
<protein>
    <recommendedName>
        <fullName evidence="8 10">Proline iminopeptidase</fullName>
        <shortName evidence="8">PIP</shortName>
        <ecNumber evidence="8 10">3.4.11.5</ecNumber>
    </recommendedName>
    <alternativeName>
        <fullName evidence="8">Prolyl aminopeptidase</fullName>
    </alternativeName>
</protein>
<evidence type="ECO:0000259" key="11">
    <source>
        <dbReference type="Pfam" id="PF00561"/>
    </source>
</evidence>
<dbReference type="RefSeq" id="XP_047768872.1">
    <property type="nucleotide sequence ID" value="XM_047912879.1"/>
</dbReference>
<dbReference type="PIRSF" id="PIRSF006431">
    <property type="entry name" value="Pept_S33"/>
    <property type="match status" value="1"/>
</dbReference>
<reference evidence="12" key="2">
    <citation type="journal article" date="2022" name="Microb. Genom.">
        <title>A chromosome-scale genome assembly of the tomato pathogen Cladosporium fulvum reveals a compartmentalized genome architecture and the presence of a dispensable chromosome.</title>
        <authorList>
            <person name="Zaccaron A.Z."/>
            <person name="Chen L.H."/>
            <person name="Samaras A."/>
            <person name="Stergiopoulos I."/>
        </authorList>
    </citation>
    <scope>NUCLEOTIDE SEQUENCE</scope>
    <source>
        <strain evidence="12">Race5_Kim</strain>
    </source>
</reference>
<dbReference type="PRINTS" id="PR00793">
    <property type="entry name" value="PROAMNOPTASE"/>
</dbReference>
<feature type="active site" description="Proton donor" evidence="9">
    <location>
        <position position="331"/>
    </location>
</feature>
<dbReference type="AlphaFoldDB" id="A0A9Q8UW01"/>
<evidence type="ECO:0000256" key="1">
    <source>
        <dbReference type="ARBA" id="ARBA00001585"/>
    </source>
</evidence>
<dbReference type="GO" id="GO:0004177">
    <property type="term" value="F:aminopeptidase activity"/>
    <property type="evidence" value="ECO:0007669"/>
    <property type="project" value="UniProtKB-UniRule"/>
</dbReference>
<evidence type="ECO:0000256" key="5">
    <source>
        <dbReference type="ARBA" id="ARBA00022490"/>
    </source>
</evidence>
<comment type="catalytic activity">
    <reaction evidence="1 8 10">
        <text>Release of N-terminal proline from a peptide.</text>
        <dbReference type="EC" id="3.4.11.5"/>
    </reaction>
</comment>
<keyword evidence="6 8" id="KW-0645">Protease</keyword>
<dbReference type="Proteomes" id="UP000756132">
    <property type="component" value="Chromosome 12"/>
</dbReference>
<dbReference type="PANTHER" id="PTHR43722:SF1">
    <property type="entry name" value="PROLINE IMINOPEPTIDASE"/>
    <property type="match status" value="1"/>
</dbReference>
<dbReference type="OrthoDB" id="10249433at2759"/>
<feature type="active site" description="Nucleophile" evidence="9">
    <location>
        <position position="145"/>
    </location>
</feature>
<keyword evidence="7 8" id="KW-0378">Hydrolase</keyword>
<evidence type="ECO:0000256" key="6">
    <source>
        <dbReference type="ARBA" id="ARBA00022670"/>
    </source>
</evidence>
<dbReference type="GeneID" id="71993609"/>
<keyword evidence="4 8" id="KW-0031">Aminopeptidase</keyword>
<comment type="similarity">
    <text evidence="3 8 10">Belongs to the peptidase S33 family.</text>
</comment>
<evidence type="ECO:0000256" key="10">
    <source>
        <dbReference type="RuleBase" id="RU003421"/>
    </source>
</evidence>
<evidence type="ECO:0000256" key="7">
    <source>
        <dbReference type="ARBA" id="ARBA00022801"/>
    </source>
</evidence>
<keyword evidence="13" id="KW-1185">Reference proteome</keyword>
<reference evidence="12" key="1">
    <citation type="submission" date="2021-12" db="EMBL/GenBank/DDBJ databases">
        <authorList>
            <person name="Zaccaron A."/>
            <person name="Stergiopoulos I."/>
        </authorList>
    </citation>
    <scope>NUCLEOTIDE SEQUENCE</scope>
    <source>
        <strain evidence="12">Race5_Kim</strain>
    </source>
</reference>
<dbReference type="EC" id="3.4.11.5" evidence="8 10"/>
<dbReference type="EMBL" id="CP090174">
    <property type="protein sequence ID" value="UJO24506.1"/>
    <property type="molecule type" value="Genomic_DNA"/>
</dbReference>
<dbReference type="Pfam" id="PF00561">
    <property type="entry name" value="Abhydrolase_1"/>
    <property type="match status" value="1"/>
</dbReference>
<dbReference type="NCBIfam" id="TIGR01249">
    <property type="entry name" value="pro_imino_pep_1"/>
    <property type="match status" value="1"/>
</dbReference>
<dbReference type="Gene3D" id="3.40.50.1820">
    <property type="entry name" value="alpha/beta hydrolase"/>
    <property type="match status" value="1"/>
</dbReference>
<feature type="domain" description="AB hydrolase-1" evidence="11">
    <location>
        <begin position="69"/>
        <end position="334"/>
    </location>
</feature>
<dbReference type="InterPro" id="IPR000073">
    <property type="entry name" value="AB_hydrolase_1"/>
</dbReference>
<dbReference type="GO" id="GO:0005737">
    <property type="term" value="C:cytoplasm"/>
    <property type="evidence" value="ECO:0007669"/>
    <property type="project" value="UniProtKB-SubCell"/>
</dbReference>
<dbReference type="InterPro" id="IPR029058">
    <property type="entry name" value="AB_hydrolase_fold"/>
</dbReference>
<accession>A0A9Q8UW01</accession>
<organism evidence="12 13">
    <name type="scientific">Passalora fulva</name>
    <name type="common">Tomato leaf mold</name>
    <name type="synonym">Cladosporium fulvum</name>
    <dbReference type="NCBI Taxonomy" id="5499"/>
    <lineage>
        <taxon>Eukaryota</taxon>
        <taxon>Fungi</taxon>
        <taxon>Dikarya</taxon>
        <taxon>Ascomycota</taxon>
        <taxon>Pezizomycotina</taxon>
        <taxon>Dothideomycetes</taxon>
        <taxon>Dothideomycetidae</taxon>
        <taxon>Mycosphaerellales</taxon>
        <taxon>Mycosphaerellaceae</taxon>
        <taxon>Fulvia</taxon>
    </lineage>
</organism>
<name>A0A9Q8UW01_PASFU</name>
<feature type="active site" evidence="9">
    <location>
        <position position="303"/>
    </location>
</feature>
<evidence type="ECO:0000256" key="3">
    <source>
        <dbReference type="ARBA" id="ARBA00010088"/>
    </source>
</evidence>
<dbReference type="SUPFAM" id="SSF53474">
    <property type="entry name" value="alpha/beta-Hydrolases"/>
    <property type="match status" value="1"/>
</dbReference>